<sequence>MVRTNFRHVSTTLPYRWVQPDMSTSHLSLGDQFVSRLLEVFKPNGVWNGARLLPHLVTYSVTEVPSVLFLWTFDRTLVVVATTLEPSLLKVLRSQAAQNASYLVSPLGVVEPTWGNISLVEAKFM</sequence>
<reference evidence="2" key="1">
    <citation type="journal article" date="2013" name="Science">
        <title>The Amborella genome and the evolution of flowering plants.</title>
        <authorList>
            <consortium name="Amborella Genome Project"/>
        </authorList>
    </citation>
    <scope>NUCLEOTIDE SEQUENCE [LARGE SCALE GENOMIC DNA]</scope>
</reference>
<name>W1NMY0_AMBTC</name>
<dbReference type="Gramene" id="ERM96903">
    <property type="protein sequence ID" value="ERM96903"/>
    <property type="gene ID" value="AMTR_s00074p00077210"/>
</dbReference>
<dbReference type="EMBL" id="KI396637">
    <property type="protein sequence ID" value="ERM96903.1"/>
    <property type="molecule type" value="Genomic_DNA"/>
</dbReference>
<dbReference type="HOGENOM" id="CLU_1995709_0_0_1"/>
<proteinExistence type="predicted"/>
<gene>
    <name evidence="1" type="ORF">AMTR_s00074p00077210</name>
</gene>
<protein>
    <submittedName>
        <fullName evidence="1">Uncharacterized protein</fullName>
    </submittedName>
</protein>
<dbReference type="Proteomes" id="UP000017836">
    <property type="component" value="Unassembled WGS sequence"/>
</dbReference>
<accession>W1NMY0</accession>
<organism evidence="1 2">
    <name type="scientific">Amborella trichopoda</name>
    <dbReference type="NCBI Taxonomy" id="13333"/>
    <lineage>
        <taxon>Eukaryota</taxon>
        <taxon>Viridiplantae</taxon>
        <taxon>Streptophyta</taxon>
        <taxon>Embryophyta</taxon>
        <taxon>Tracheophyta</taxon>
        <taxon>Spermatophyta</taxon>
        <taxon>Magnoliopsida</taxon>
        <taxon>Amborellales</taxon>
        <taxon>Amborellaceae</taxon>
        <taxon>Amborella</taxon>
    </lineage>
</organism>
<dbReference type="AlphaFoldDB" id="W1NMY0"/>
<keyword evidence="2" id="KW-1185">Reference proteome</keyword>
<evidence type="ECO:0000313" key="1">
    <source>
        <dbReference type="EMBL" id="ERM96903.1"/>
    </source>
</evidence>
<evidence type="ECO:0000313" key="2">
    <source>
        <dbReference type="Proteomes" id="UP000017836"/>
    </source>
</evidence>